<feature type="transmembrane region" description="Helical" evidence="8">
    <location>
        <begin position="378"/>
        <end position="403"/>
    </location>
</feature>
<proteinExistence type="predicted"/>
<gene>
    <name evidence="10" type="ORF">GWO68_11010</name>
</gene>
<evidence type="ECO:0000256" key="6">
    <source>
        <dbReference type="ARBA" id="ARBA00023065"/>
    </source>
</evidence>
<keyword evidence="2" id="KW-0813">Transport</keyword>
<dbReference type="RefSeq" id="WP_162346510.1">
    <property type="nucleotide sequence ID" value="NZ_JAAEAA010000013.1"/>
</dbReference>
<keyword evidence="4 8" id="KW-0812">Transmembrane</keyword>
<evidence type="ECO:0000256" key="8">
    <source>
        <dbReference type="SAM" id="Phobius"/>
    </source>
</evidence>
<feature type="transmembrane region" description="Helical" evidence="8">
    <location>
        <begin position="102"/>
        <end position="131"/>
    </location>
</feature>
<feature type="transmembrane region" description="Helical" evidence="8">
    <location>
        <begin position="348"/>
        <end position="366"/>
    </location>
</feature>
<dbReference type="PANTHER" id="PTHR32507">
    <property type="entry name" value="NA(+)/H(+) ANTIPORTER 1"/>
    <property type="match status" value="1"/>
</dbReference>
<feature type="transmembrane region" description="Helical" evidence="8">
    <location>
        <begin position="6"/>
        <end position="22"/>
    </location>
</feature>
<keyword evidence="5 8" id="KW-1133">Transmembrane helix</keyword>
<evidence type="ECO:0000256" key="1">
    <source>
        <dbReference type="ARBA" id="ARBA00004651"/>
    </source>
</evidence>
<reference evidence="10 11" key="1">
    <citation type="submission" date="2020-01" db="EMBL/GenBank/DDBJ databases">
        <authorList>
            <person name="Kim M.K."/>
        </authorList>
    </citation>
    <scope>NUCLEOTIDE SEQUENCE [LARGE SCALE GENOMIC DNA]</scope>
    <source>
        <strain evidence="10 11">BT213</strain>
    </source>
</reference>
<feature type="transmembrane region" description="Helical" evidence="8">
    <location>
        <begin position="198"/>
        <end position="221"/>
    </location>
</feature>
<feature type="transmembrane region" description="Helical" evidence="8">
    <location>
        <begin position="61"/>
        <end position="81"/>
    </location>
</feature>
<feature type="transmembrane region" description="Helical" evidence="8">
    <location>
        <begin position="29"/>
        <end position="49"/>
    </location>
</feature>
<organism evidence="10 11">
    <name type="scientific">Pontibacter fetidus</name>
    <dbReference type="NCBI Taxonomy" id="2700082"/>
    <lineage>
        <taxon>Bacteria</taxon>
        <taxon>Pseudomonadati</taxon>
        <taxon>Bacteroidota</taxon>
        <taxon>Cytophagia</taxon>
        <taxon>Cytophagales</taxon>
        <taxon>Hymenobacteraceae</taxon>
        <taxon>Pontibacter</taxon>
    </lineage>
</organism>
<keyword evidence="3" id="KW-0050">Antiport</keyword>
<evidence type="ECO:0000313" key="10">
    <source>
        <dbReference type="EMBL" id="NDK56449.1"/>
    </source>
</evidence>
<name>A0A6B2GZN3_9BACT</name>
<dbReference type="Pfam" id="PF00999">
    <property type="entry name" value="Na_H_Exchanger"/>
    <property type="match status" value="1"/>
</dbReference>
<feature type="domain" description="Cation/H+ exchanger transmembrane" evidence="9">
    <location>
        <begin position="16"/>
        <end position="400"/>
    </location>
</feature>
<accession>A0A6B2GZN3</accession>
<keyword evidence="11" id="KW-1185">Reference proteome</keyword>
<comment type="caution">
    <text evidence="10">The sequence shown here is derived from an EMBL/GenBank/DDBJ whole genome shotgun (WGS) entry which is preliminary data.</text>
</comment>
<feature type="transmembrane region" description="Helical" evidence="8">
    <location>
        <begin position="314"/>
        <end position="336"/>
    </location>
</feature>
<keyword evidence="7 8" id="KW-0472">Membrane</keyword>
<evidence type="ECO:0000259" key="9">
    <source>
        <dbReference type="Pfam" id="PF00999"/>
    </source>
</evidence>
<evidence type="ECO:0000256" key="2">
    <source>
        <dbReference type="ARBA" id="ARBA00022448"/>
    </source>
</evidence>
<evidence type="ECO:0000256" key="4">
    <source>
        <dbReference type="ARBA" id="ARBA00022692"/>
    </source>
</evidence>
<dbReference type="GO" id="GO:0015297">
    <property type="term" value="F:antiporter activity"/>
    <property type="evidence" value="ECO:0007669"/>
    <property type="project" value="UniProtKB-KW"/>
</dbReference>
<dbReference type="EMBL" id="JAAEAA010000013">
    <property type="protein sequence ID" value="NDK56449.1"/>
    <property type="molecule type" value="Genomic_DNA"/>
</dbReference>
<dbReference type="PANTHER" id="PTHR32507:SF8">
    <property type="entry name" value="CNH1P"/>
    <property type="match status" value="1"/>
</dbReference>
<evidence type="ECO:0000313" key="11">
    <source>
        <dbReference type="Proteomes" id="UP000478546"/>
    </source>
</evidence>
<dbReference type="AlphaFoldDB" id="A0A6B2GZN3"/>
<dbReference type="Proteomes" id="UP000478546">
    <property type="component" value="Unassembled WGS sequence"/>
</dbReference>
<keyword evidence="6" id="KW-0406">Ion transport</keyword>
<evidence type="ECO:0000256" key="7">
    <source>
        <dbReference type="ARBA" id="ARBA00023136"/>
    </source>
</evidence>
<feature type="transmembrane region" description="Helical" evidence="8">
    <location>
        <begin position="168"/>
        <end position="186"/>
    </location>
</feature>
<sequence length="420" mass="46649">MDPYILNLTIIGLAALSMAWLPRLLHKTFLSFPIVFVAVGAILYLLPINLPTPNPLWQEDYVIHLTELVVIISLMGTGLKIRRTFNWKNWQIPFRLVSITMLLCIAGLGFMGWGFLGLAPAAAILLGAVLAPTDPVLAEQVQVGPPDDPEEDDVRFSLTAEAGLNDGMAFPFTWLAVVVAIAAGTSGEWLSDWLLRDLLYRLVAGVAIGWLVGRLLAYLIFTLPRKTRFPKAEDGFLALSATLVSYGLTELAHGYGFLAVFFTAITMSSYEVEDKYHTEMHDFVDQIEKILMVVLLIVFGGSLVRGLLDHLTWNGAFIGLAFLFIIRPVSALIGLLGIKVPLHEKLAISFFGIRGIGSFFYLSFALDKIDFAQADELWSVVGFIVMVSILLHGLTATRVMSYLDWTRKRKERLNRSRKTS</sequence>
<dbReference type="GO" id="GO:0005886">
    <property type="term" value="C:plasma membrane"/>
    <property type="evidence" value="ECO:0007669"/>
    <property type="project" value="UniProtKB-SubCell"/>
</dbReference>
<comment type="subcellular location">
    <subcellularLocation>
        <location evidence="1">Cell membrane</location>
        <topology evidence="1">Multi-pass membrane protein</topology>
    </subcellularLocation>
</comment>
<evidence type="ECO:0000256" key="5">
    <source>
        <dbReference type="ARBA" id="ARBA00022989"/>
    </source>
</evidence>
<dbReference type="InterPro" id="IPR006153">
    <property type="entry name" value="Cation/H_exchanger_TM"/>
</dbReference>
<protein>
    <submittedName>
        <fullName evidence="10">Sodium:proton antiporter</fullName>
    </submittedName>
</protein>
<feature type="transmembrane region" description="Helical" evidence="8">
    <location>
        <begin position="290"/>
        <end position="308"/>
    </location>
</feature>
<evidence type="ECO:0000256" key="3">
    <source>
        <dbReference type="ARBA" id="ARBA00022449"/>
    </source>
</evidence>
<dbReference type="GO" id="GO:1902600">
    <property type="term" value="P:proton transmembrane transport"/>
    <property type="evidence" value="ECO:0007669"/>
    <property type="project" value="InterPro"/>
</dbReference>